<protein>
    <recommendedName>
        <fullName evidence="4">BRI1-KD interacting protein 130</fullName>
    </recommendedName>
</protein>
<organism evidence="2 3">
    <name type="scientific">Aquilegia coerulea</name>
    <name type="common">Rocky mountain columbine</name>
    <dbReference type="NCBI Taxonomy" id="218851"/>
    <lineage>
        <taxon>Eukaryota</taxon>
        <taxon>Viridiplantae</taxon>
        <taxon>Streptophyta</taxon>
        <taxon>Embryophyta</taxon>
        <taxon>Tracheophyta</taxon>
        <taxon>Spermatophyta</taxon>
        <taxon>Magnoliopsida</taxon>
        <taxon>Ranunculales</taxon>
        <taxon>Ranunculaceae</taxon>
        <taxon>Thalictroideae</taxon>
        <taxon>Aquilegia</taxon>
    </lineage>
</organism>
<dbReference type="PANTHER" id="PTHR34952">
    <property type="entry name" value="OS05G0113500 PROTEIN"/>
    <property type="match status" value="1"/>
</dbReference>
<dbReference type="OrthoDB" id="2016966at2759"/>
<sequence>MDTSTMSDDSTCEYSASDPIHTHVNPKPSMCSISATAEGNVGAEVGSAFSEVLHIQDAPEMTSGCNLAANGVGICCHGKEDLCEELNSNKSNSTAGSEKLLDKSATFPLSKKNACLVGNDVQCSMASKEPSCHRSLSMPTSLNPVSAMKGSRERQGQHENILTVKWAPDVYDPPVTSLSHTVKGHSQQRSRTNKKNGKHKHKGKSSRGNSEKKQYRKNVENCEPLSKSEVTSNEMFHQSAADFLDFSATTQESNCGSSFLKTSVGKVHISFAEAT</sequence>
<dbReference type="STRING" id="218851.A0A2G5EBD6"/>
<dbReference type="Proteomes" id="UP000230069">
    <property type="component" value="Unassembled WGS sequence"/>
</dbReference>
<dbReference type="InParanoid" id="A0A2G5EBD6"/>
<feature type="compositionally biased region" description="Basic and acidic residues" evidence="1">
    <location>
        <begin position="209"/>
        <end position="220"/>
    </location>
</feature>
<name>A0A2G5EBD6_AQUCA</name>
<dbReference type="AlphaFoldDB" id="A0A2G5EBD6"/>
<keyword evidence="3" id="KW-1185">Reference proteome</keyword>
<feature type="region of interest" description="Disordered" evidence="1">
    <location>
        <begin position="175"/>
        <end position="225"/>
    </location>
</feature>
<feature type="compositionally biased region" description="Polar residues" evidence="1">
    <location>
        <begin position="1"/>
        <end position="14"/>
    </location>
</feature>
<reference evidence="2 3" key="1">
    <citation type="submission" date="2017-09" db="EMBL/GenBank/DDBJ databases">
        <title>WGS assembly of Aquilegia coerulea Goldsmith.</title>
        <authorList>
            <person name="Hodges S."/>
            <person name="Kramer E."/>
            <person name="Nordborg M."/>
            <person name="Tomkins J."/>
            <person name="Borevitz J."/>
            <person name="Derieg N."/>
            <person name="Yan J."/>
            <person name="Mihaltcheva S."/>
            <person name="Hayes R.D."/>
            <person name="Rokhsar D."/>
        </authorList>
    </citation>
    <scope>NUCLEOTIDE SEQUENCE [LARGE SCALE GENOMIC DNA]</scope>
    <source>
        <strain evidence="3">cv. Goldsmith</strain>
    </source>
</reference>
<feature type="compositionally biased region" description="Basic residues" evidence="1">
    <location>
        <begin position="182"/>
        <end position="205"/>
    </location>
</feature>
<dbReference type="PANTHER" id="PTHR34952:SF2">
    <property type="entry name" value="OS05G0113500 PROTEIN"/>
    <property type="match status" value="1"/>
</dbReference>
<evidence type="ECO:0000313" key="3">
    <source>
        <dbReference type="Proteomes" id="UP000230069"/>
    </source>
</evidence>
<feature type="region of interest" description="Disordered" evidence="1">
    <location>
        <begin position="1"/>
        <end position="20"/>
    </location>
</feature>
<feature type="region of interest" description="Disordered" evidence="1">
    <location>
        <begin position="132"/>
        <end position="157"/>
    </location>
</feature>
<evidence type="ECO:0000313" key="2">
    <source>
        <dbReference type="EMBL" id="PIA53021.1"/>
    </source>
</evidence>
<accession>A0A2G5EBD6</accession>
<proteinExistence type="predicted"/>
<gene>
    <name evidence="2" type="ORF">AQUCO_01000708v1</name>
</gene>
<evidence type="ECO:0000256" key="1">
    <source>
        <dbReference type="SAM" id="MobiDB-lite"/>
    </source>
</evidence>
<evidence type="ECO:0008006" key="4">
    <source>
        <dbReference type="Google" id="ProtNLM"/>
    </source>
</evidence>
<dbReference type="EMBL" id="KZ305027">
    <property type="protein sequence ID" value="PIA53021.1"/>
    <property type="molecule type" value="Genomic_DNA"/>
</dbReference>